<gene>
    <name evidence="2" type="ORF">WICPIJ_005923</name>
</gene>
<evidence type="ECO:0000313" key="2">
    <source>
        <dbReference type="EMBL" id="KAH3683098.1"/>
    </source>
</evidence>
<proteinExistence type="predicted"/>
<dbReference type="AlphaFoldDB" id="A0A9P8Q2L8"/>
<accession>A0A9P8Q2L8</accession>
<comment type="caution">
    <text evidence="2">The sequence shown here is derived from an EMBL/GenBank/DDBJ whole genome shotgun (WGS) entry which is preliminary data.</text>
</comment>
<dbReference type="Proteomes" id="UP000774326">
    <property type="component" value="Unassembled WGS sequence"/>
</dbReference>
<evidence type="ECO:0000313" key="3">
    <source>
        <dbReference type="Proteomes" id="UP000774326"/>
    </source>
</evidence>
<keyword evidence="3" id="KW-1185">Reference proteome</keyword>
<feature type="region of interest" description="Disordered" evidence="1">
    <location>
        <begin position="1"/>
        <end position="22"/>
    </location>
</feature>
<evidence type="ECO:0000256" key="1">
    <source>
        <dbReference type="SAM" id="MobiDB-lite"/>
    </source>
</evidence>
<protein>
    <submittedName>
        <fullName evidence="2">Uncharacterized protein</fullName>
    </submittedName>
</protein>
<feature type="compositionally biased region" description="Polar residues" evidence="1">
    <location>
        <begin position="1"/>
        <end position="21"/>
    </location>
</feature>
<name>A0A9P8Q2L8_WICPI</name>
<reference evidence="2" key="2">
    <citation type="submission" date="2021-01" db="EMBL/GenBank/DDBJ databases">
        <authorList>
            <person name="Schikora-Tamarit M.A."/>
        </authorList>
    </citation>
    <scope>NUCLEOTIDE SEQUENCE</scope>
    <source>
        <strain evidence="2">CBS2887</strain>
    </source>
</reference>
<reference evidence="2" key="1">
    <citation type="journal article" date="2021" name="Open Biol.">
        <title>Shared evolutionary footprints suggest mitochondrial oxidative damage underlies multiple complex I losses in fungi.</title>
        <authorList>
            <person name="Schikora-Tamarit M.A."/>
            <person name="Marcet-Houben M."/>
            <person name="Nosek J."/>
            <person name="Gabaldon T."/>
        </authorList>
    </citation>
    <scope>NUCLEOTIDE SEQUENCE</scope>
    <source>
        <strain evidence="2">CBS2887</strain>
    </source>
</reference>
<organism evidence="2 3">
    <name type="scientific">Wickerhamomyces pijperi</name>
    <name type="common">Yeast</name>
    <name type="synonym">Pichia pijperi</name>
    <dbReference type="NCBI Taxonomy" id="599730"/>
    <lineage>
        <taxon>Eukaryota</taxon>
        <taxon>Fungi</taxon>
        <taxon>Dikarya</taxon>
        <taxon>Ascomycota</taxon>
        <taxon>Saccharomycotina</taxon>
        <taxon>Saccharomycetes</taxon>
        <taxon>Phaffomycetales</taxon>
        <taxon>Wickerhamomycetaceae</taxon>
        <taxon>Wickerhamomyces</taxon>
    </lineage>
</organism>
<dbReference type="EMBL" id="JAEUBG010003235">
    <property type="protein sequence ID" value="KAH3683098.1"/>
    <property type="molecule type" value="Genomic_DNA"/>
</dbReference>
<sequence length="73" mass="7994">MFSRSLAVTQSFSNLSSNATTSEEEMIKDLSNLPILLKSRSTIFWVRTSISSSTSSTLSKMDIFLDGLVIKGS</sequence>